<dbReference type="GO" id="GO:0005737">
    <property type="term" value="C:cytoplasm"/>
    <property type="evidence" value="ECO:0007669"/>
    <property type="project" value="TreeGrafter"/>
</dbReference>
<protein>
    <recommendedName>
        <fullName evidence="1">YTH domain-containing protein</fullName>
    </recommendedName>
</protein>
<dbReference type="Gene3D" id="3.10.590.10">
    <property type="entry name" value="ph1033 like domains"/>
    <property type="match status" value="1"/>
</dbReference>
<name>A0AAD5TL47_9FUNG</name>
<dbReference type="CDD" id="cd21134">
    <property type="entry name" value="YTH"/>
    <property type="match status" value="1"/>
</dbReference>
<sequence length="319" mass="34636">MQQHRVAVAAAAWDESDNDDAASLPRRSSTSDLAVLEYGFENVRVGGGRSAAAFDERGLIDSSYSREGKEQVYPQHQQQQGYQVGGSMSAAVVLDTKILRQAMEFEAVRGINPTNFETRPVNSSYFVIKSNSTFNILASLAHNVWASTELGNRRLDAAFHAASQTNNNSNNNDNNVDSGGVYLFFSVTSSGRFCGVARMASGVDWDRVEAIWEGGKRYKGTFELEWIFVKDVPNAAVRHLKVSANENKPVSNSRDTQQVVEEIGHDMLRIFSQTSCTGHSALYDLFADPPELEATTTTTTTAGITTTGMSSAAGAVPSV</sequence>
<dbReference type="Pfam" id="PF04146">
    <property type="entry name" value="YTH"/>
    <property type="match status" value="1"/>
</dbReference>
<organism evidence="2 3">
    <name type="scientific">Geranomyces variabilis</name>
    <dbReference type="NCBI Taxonomy" id="109894"/>
    <lineage>
        <taxon>Eukaryota</taxon>
        <taxon>Fungi</taxon>
        <taxon>Fungi incertae sedis</taxon>
        <taxon>Chytridiomycota</taxon>
        <taxon>Chytridiomycota incertae sedis</taxon>
        <taxon>Chytridiomycetes</taxon>
        <taxon>Spizellomycetales</taxon>
        <taxon>Powellomycetaceae</taxon>
        <taxon>Geranomyces</taxon>
    </lineage>
</organism>
<dbReference type="GO" id="GO:1990247">
    <property type="term" value="F:N6-methyladenosine-containing RNA reader activity"/>
    <property type="evidence" value="ECO:0007669"/>
    <property type="project" value="TreeGrafter"/>
</dbReference>
<accession>A0AAD5TL47</accession>
<keyword evidence="3" id="KW-1185">Reference proteome</keyword>
<evidence type="ECO:0000259" key="1">
    <source>
        <dbReference type="PROSITE" id="PS50882"/>
    </source>
</evidence>
<dbReference type="Proteomes" id="UP001212152">
    <property type="component" value="Unassembled WGS sequence"/>
</dbReference>
<dbReference type="InterPro" id="IPR045168">
    <property type="entry name" value="YTH_prot"/>
</dbReference>
<reference evidence="2" key="1">
    <citation type="submission" date="2020-05" db="EMBL/GenBank/DDBJ databases">
        <title>Phylogenomic resolution of chytrid fungi.</title>
        <authorList>
            <person name="Stajich J.E."/>
            <person name="Amses K."/>
            <person name="Simmons R."/>
            <person name="Seto K."/>
            <person name="Myers J."/>
            <person name="Bonds A."/>
            <person name="Quandt C.A."/>
            <person name="Barry K."/>
            <person name="Liu P."/>
            <person name="Grigoriev I."/>
            <person name="Longcore J.E."/>
            <person name="James T.Y."/>
        </authorList>
    </citation>
    <scope>NUCLEOTIDE SEQUENCE</scope>
    <source>
        <strain evidence="2">JEL0379</strain>
    </source>
</reference>
<feature type="domain" description="YTH" evidence="1">
    <location>
        <begin position="123"/>
        <end position="271"/>
    </location>
</feature>
<dbReference type="GO" id="GO:0061157">
    <property type="term" value="P:mRNA destabilization"/>
    <property type="evidence" value="ECO:0007669"/>
    <property type="project" value="TreeGrafter"/>
</dbReference>
<gene>
    <name evidence="2" type="ORF">HDU87_006280</name>
</gene>
<evidence type="ECO:0000313" key="3">
    <source>
        <dbReference type="Proteomes" id="UP001212152"/>
    </source>
</evidence>
<evidence type="ECO:0000313" key="2">
    <source>
        <dbReference type="EMBL" id="KAJ3175330.1"/>
    </source>
</evidence>
<proteinExistence type="predicted"/>
<dbReference type="PANTHER" id="PTHR12357">
    <property type="entry name" value="YTH YT521-B HOMOLOGY DOMAIN-CONTAINING"/>
    <property type="match status" value="1"/>
</dbReference>
<dbReference type="PANTHER" id="PTHR12357:SF89">
    <property type="entry name" value="YTH DOMAIN-CONTAINING FAMILY PROTEIN"/>
    <property type="match status" value="1"/>
</dbReference>
<dbReference type="PROSITE" id="PS50882">
    <property type="entry name" value="YTH"/>
    <property type="match status" value="1"/>
</dbReference>
<dbReference type="InterPro" id="IPR007275">
    <property type="entry name" value="YTH_domain"/>
</dbReference>
<dbReference type="AlphaFoldDB" id="A0AAD5TL47"/>
<comment type="caution">
    <text evidence="2">The sequence shown here is derived from an EMBL/GenBank/DDBJ whole genome shotgun (WGS) entry which is preliminary data.</text>
</comment>
<dbReference type="GO" id="GO:0003729">
    <property type="term" value="F:mRNA binding"/>
    <property type="evidence" value="ECO:0007669"/>
    <property type="project" value="TreeGrafter"/>
</dbReference>
<dbReference type="EMBL" id="JADGJQ010000053">
    <property type="protein sequence ID" value="KAJ3175330.1"/>
    <property type="molecule type" value="Genomic_DNA"/>
</dbReference>